<evidence type="ECO:0000259" key="2">
    <source>
        <dbReference type="Pfam" id="PF03109"/>
    </source>
</evidence>
<name>A0A0L0VRV0_9BASI</name>
<dbReference type="InterPro" id="IPR011009">
    <property type="entry name" value="Kinase-like_dom_sf"/>
</dbReference>
<dbReference type="GO" id="GO:0007005">
    <property type="term" value="P:mitochondrion organization"/>
    <property type="evidence" value="ECO:0007669"/>
    <property type="project" value="TreeGrafter"/>
</dbReference>
<dbReference type="Proteomes" id="UP000054564">
    <property type="component" value="Unassembled WGS sequence"/>
</dbReference>
<dbReference type="STRING" id="1165861.A0A0L0VRV0"/>
<protein>
    <submittedName>
        <fullName evidence="3">Atypical/ABC1/ABC1-B protein kinase</fullName>
    </submittedName>
</protein>
<evidence type="ECO:0000313" key="3">
    <source>
        <dbReference type="EMBL" id="KNF01998.1"/>
    </source>
</evidence>
<dbReference type="AlphaFoldDB" id="A0A0L0VRV0"/>
<comment type="similarity">
    <text evidence="1">Belongs to the protein kinase superfamily. ADCK protein kinase family.</text>
</comment>
<dbReference type="PANTHER" id="PTHR43173:SF19">
    <property type="entry name" value="AARF DOMAIN-CONTAINING PROTEIN KINASE 1"/>
    <property type="match status" value="1"/>
</dbReference>
<dbReference type="PANTHER" id="PTHR43173">
    <property type="entry name" value="ABC1 FAMILY PROTEIN"/>
    <property type="match status" value="1"/>
</dbReference>
<feature type="domain" description="ABC1 atypical kinase-like" evidence="2">
    <location>
        <begin position="168"/>
        <end position="419"/>
    </location>
</feature>
<organism evidence="3 4">
    <name type="scientific">Puccinia striiformis f. sp. tritici PST-78</name>
    <dbReference type="NCBI Taxonomy" id="1165861"/>
    <lineage>
        <taxon>Eukaryota</taxon>
        <taxon>Fungi</taxon>
        <taxon>Dikarya</taxon>
        <taxon>Basidiomycota</taxon>
        <taxon>Pucciniomycotina</taxon>
        <taxon>Pucciniomycetes</taxon>
        <taxon>Pucciniales</taxon>
        <taxon>Pucciniaceae</taxon>
        <taxon>Puccinia</taxon>
    </lineage>
</organism>
<keyword evidence="3" id="KW-0808">Transferase</keyword>
<dbReference type="GO" id="GO:0055088">
    <property type="term" value="P:lipid homeostasis"/>
    <property type="evidence" value="ECO:0007669"/>
    <property type="project" value="TreeGrafter"/>
</dbReference>
<dbReference type="SUPFAM" id="SSF56112">
    <property type="entry name" value="Protein kinase-like (PK-like)"/>
    <property type="match status" value="1"/>
</dbReference>
<gene>
    <name evidence="3" type="ORF">PSTG_04821</name>
</gene>
<proteinExistence type="inferred from homology"/>
<comment type="caution">
    <text evidence="3">The sequence shown here is derived from an EMBL/GenBank/DDBJ whole genome shotgun (WGS) entry which is preliminary data.</text>
</comment>
<evidence type="ECO:0000313" key="4">
    <source>
        <dbReference type="Proteomes" id="UP000054564"/>
    </source>
</evidence>
<dbReference type="InterPro" id="IPR004147">
    <property type="entry name" value="ABC1_dom"/>
</dbReference>
<keyword evidence="4" id="KW-1185">Reference proteome</keyword>
<dbReference type="Pfam" id="PF03109">
    <property type="entry name" value="ABC1"/>
    <property type="match status" value="1"/>
</dbReference>
<keyword evidence="3" id="KW-0418">Kinase</keyword>
<dbReference type="GO" id="GO:0016301">
    <property type="term" value="F:kinase activity"/>
    <property type="evidence" value="ECO:0007669"/>
    <property type="project" value="UniProtKB-KW"/>
</dbReference>
<reference evidence="4" key="1">
    <citation type="submission" date="2014-03" db="EMBL/GenBank/DDBJ databases">
        <title>The Genome Sequence of Puccinia striiformis f. sp. tritici PST-78.</title>
        <authorList>
            <consortium name="The Broad Institute Genome Sequencing Platform"/>
            <person name="Cuomo C."/>
            <person name="Hulbert S."/>
            <person name="Chen X."/>
            <person name="Walker B."/>
            <person name="Young S.K."/>
            <person name="Zeng Q."/>
            <person name="Gargeya S."/>
            <person name="Fitzgerald M."/>
            <person name="Haas B."/>
            <person name="Abouelleil A."/>
            <person name="Alvarado L."/>
            <person name="Arachchi H.M."/>
            <person name="Berlin A.M."/>
            <person name="Chapman S.B."/>
            <person name="Goldberg J."/>
            <person name="Griggs A."/>
            <person name="Gujja S."/>
            <person name="Hansen M."/>
            <person name="Howarth C."/>
            <person name="Imamovic A."/>
            <person name="Larimer J."/>
            <person name="McCowan C."/>
            <person name="Montmayeur A."/>
            <person name="Murphy C."/>
            <person name="Neiman D."/>
            <person name="Pearson M."/>
            <person name="Priest M."/>
            <person name="Roberts A."/>
            <person name="Saif S."/>
            <person name="Shea T."/>
            <person name="Sisk P."/>
            <person name="Sykes S."/>
            <person name="Wortman J."/>
            <person name="Nusbaum C."/>
            <person name="Birren B."/>
        </authorList>
    </citation>
    <scope>NUCLEOTIDE SEQUENCE [LARGE SCALE GENOMIC DNA]</scope>
    <source>
        <strain evidence="4">race PST-78</strain>
    </source>
</reference>
<dbReference type="GO" id="GO:0005743">
    <property type="term" value="C:mitochondrial inner membrane"/>
    <property type="evidence" value="ECO:0007669"/>
    <property type="project" value="TreeGrafter"/>
</dbReference>
<dbReference type="CDD" id="cd13969">
    <property type="entry name" value="ADCK1-like"/>
    <property type="match status" value="1"/>
</dbReference>
<sequence length="629" mass="72782">MSTRRLLLQGPIRNLPLQRLHQNYRLNFNRLQPIAKQQQRVYSSSTTTSIPRWSRAQKLILFASIGVVVGTTLYETIPPFRYSVIGTIRSTRVLIGVIGAIYDYKLLFSTQWTDQEQRHLDYQNTHLKAAQRILKVLKQNGGIYVKLGQHLSSVQLIPIGWSSTMKVLQDQCIPTPYPEINRLFVNDVGVEIDELFESFDPVPIGVASLAQVHRAVDIKTGKKLAVKVMHPTLEEYVKIDTVTVVYMLRFVKWVFPEFEFTWLGEEMQENLPKEMDFRIESNNSKTCLLSFEHIKSTTLKLPEILWATQRILAMEFIDGGRFDDLEYLAKHNIDRNKASQELTRIFSQMIYINGYFHADPHAGNLLIRPAPSQTTKSPYNFEIVLLDHGLYFNLDDQLRVNYSKFWLSLLSSNPSSIHQRKQLAKLVGNIEEENYDIFESAITGRIGLKGNGSLIEATAKSDGKSKEIELKLIKNTLVNQDGIFIEILKILRNVPRRVLMILKVNDLTRSLDQSLNTTHSQIRIWLIVARYCGLAIWLNDLDSFKFEFSTLRSTHTLNLYNSFNLFCKFWHSWWQYQKTYNFLRIVEISMDIYGTVNNSMMYMNALIQDIDHLNPRQGFNNAKRKAAGL</sequence>
<dbReference type="EMBL" id="AJIL01000026">
    <property type="protein sequence ID" value="KNF01998.1"/>
    <property type="molecule type" value="Genomic_DNA"/>
</dbReference>
<dbReference type="InterPro" id="IPR045307">
    <property type="entry name" value="ADCK1_dom"/>
</dbReference>
<evidence type="ECO:0000256" key="1">
    <source>
        <dbReference type="ARBA" id="ARBA00009670"/>
    </source>
</evidence>
<accession>A0A0L0VRV0</accession>
<dbReference type="InterPro" id="IPR051130">
    <property type="entry name" value="Mito_struct-func_regulator"/>
</dbReference>
<dbReference type="OrthoDB" id="427480at2759"/>